<accession>A0ABW3Y3E1</accession>
<protein>
    <submittedName>
        <fullName evidence="2">M48 family metallopeptidase</fullName>
    </submittedName>
</protein>
<dbReference type="Gene3D" id="3.30.2010.10">
    <property type="entry name" value="Metalloproteases ('zincins'), catalytic domain"/>
    <property type="match status" value="1"/>
</dbReference>
<dbReference type="InterPro" id="IPR002725">
    <property type="entry name" value="YgjP-like_metallopeptidase"/>
</dbReference>
<evidence type="ECO:0000313" key="2">
    <source>
        <dbReference type="EMBL" id="MFD1316179.1"/>
    </source>
</evidence>
<evidence type="ECO:0000313" key="3">
    <source>
        <dbReference type="Proteomes" id="UP001597201"/>
    </source>
</evidence>
<sequence>MQQIELGNIKIELEQKDIKNIHLSVYPPNGAVRISAPNRMDLDTIRVFALNKLKWIKKQQESFKNQERETPREYLTKESHYFLGKRYLLEVIEHNNPPQVILKHDTIQLYIRPKTSEEKRQEIIEEWYRNELKTIAPKLIARWEKVIGVHSNEFGIKKMRTKWGTCNTKAKRIWLNLELAKKPIECIEFIIVHELVHLQERSHNEVFVSYMTEFMPKWRFYREELNKLPFRHVDWKY</sequence>
<dbReference type="PANTHER" id="PTHR30399">
    <property type="entry name" value="UNCHARACTERIZED PROTEIN YGJP"/>
    <property type="match status" value="1"/>
</dbReference>
<dbReference type="Pfam" id="PF01863">
    <property type="entry name" value="YgjP-like"/>
    <property type="match status" value="1"/>
</dbReference>
<proteinExistence type="predicted"/>
<name>A0ABW3Y3E1_9FLAO</name>
<comment type="caution">
    <text evidence="2">The sequence shown here is derived from an EMBL/GenBank/DDBJ whole genome shotgun (WGS) entry which is preliminary data.</text>
</comment>
<reference evidence="3" key="1">
    <citation type="journal article" date="2019" name="Int. J. Syst. Evol. Microbiol.">
        <title>The Global Catalogue of Microorganisms (GCM) 10K type strain sequencing project: providing services to taxonomists for standard genome sequencing and annotation.</title>
        <authorList>
            <consortium name="The Broad Institute Genomics Platform"/>
            <consortium name="The Broad Institute Genome Sequencing Center for Infectious Disease"/>
            <person name="Wu L."/>
            <person name="Ma J."/>
        </authorList>
    </citation>
    <scope>NUCLEOTIDE SEQUENCE [LARGE SCALE GENOMIC DNA]</scope>
    <source>
        <strain evidence="3">CCUG 61485</strain>
    </source>
</reference>
<dbReference type="EMBL" id="JBHTMY010000003">
    <property type="protein sequence ID" value="MFD1316179.1"/>
    <property type="molecule type" value="Genomic_DNA"/>
</dbReference>
<keyword evidence="3" id="KW-1185">Reference proteome</keyword>
<dbReference type="Proteomes" id="UP001597201">
    <property type="component" value="Unassembled WGS sequence"/>
</dbReference>
<dbReference type="RefSeq" id="WP_377178990.1">
    <property type="nucleotide sequence ID" value="NZ_JBHTMY010000003.1"/>
</dbReference>
<dbReference type="InterPro" id="IPR053136">
    <property type="entry name" value="UTP_pyrophosphatase-like"/>
</dbReference>
<dbReference type="PANTHER" id="PTHR30399:SF1">
    <property type="entry name" value="UTP PYROPHOSPHATASE"/>
    <property type="match status" value="1"/>
</dbReference>
<evidence type="ECO:0000259" key="1">
    <source>
        <dbReference type="Pfam" id="PF01863"/>
    </source>
</evidence>
<organism evidence="2 3">
    <name type="scientific">Namhaeicola litoreus</name>
    <dbReference type="NCBI Taxonomy" id="1052145"/>
    <lineage>
        <taxon>Bacteria</taxon>
        <taxon>Pseudomonadati</taxon>
        <taxon>Bacteroidota</taxon>
        <taxon>Flavobacteriia</taxon>
        <taxon>Flavobacteriales</taxon>
        <taxon>Flavobacteriaceae</taxon>
        <taxon>Namhaeicola</taxon>
    </lineage>
</organism>
<feature type="domain" description="YgjP-like metallopeptidase" evidence="1">
    <location>
        <begin position="23"/>
        <end position="227"/>
    </location>
</feature>
<gene>
    <name evidence="2" type="ORF">ACFQ39_11165</name>
</gene>